<comment type="caution">
    <text evidence="2">The sequence shown here is derived from an EMBL/GenBank/DDBJ whole genome shotgun (WGS) entry which is preliminary data.</text>
</comment>
<proteinExistence type="predicted"/>
<gene>
    <name evidence="2" type="ORF">B5F96_17570</name>
</gene>
<evidence type="ECO:0000313" key="2">
    <source>
        <dbReference type="EMBL" id="OUO01637.1"/>
    </source>
</evidence>
<dbReference type="AlphaFoldDB" id="A0A9Q5SP56"/>
<dbReference type="InterPro" id="IPR011044">
    <property type="entry name" value="Quino_amine_DH_bsu"/>
</dbReference>
<evidence type="ECO:0000256" key="1">
    <source>
        <dbReference type="SAM" id="SignalP"/>
    </source>
</evidence>
<dbReference type="EMBL" id="NFIJ01000032">
    <property type="protein sequence ID" value="OUO01637.1"/>
    <property type="molecule type" value="Genomic_DNA"/>
</dbReference>
<sequence>MTMKIKILILFFTVCCYAKGSTIPIQSDKEHNTVTRIDMSEYKTINFDNLVKNISCTRLESNLFDYGITMTTHKDRLYIMGRTIAGNKVVIFNKSGQLVKELTFADALLVISMAIIPDAEELWVVSRFKIINKFKLDGTPIKRVSLPFPCANLIPVGQQNFLVYSGGTCNSRGSIEGHFLALTDFKSINKLFLPKWGKEEWPSAPQNIYAQDEKANNLFIFPNDIDTIYSYNQQKGAVYPFLFLDFHGDFLTKDKHPYGPGEDQEMSEIITKRKYIYSHYSFNQASGKLFFKLVGKREDFCSINLKNNVLYSFNRLFDNFMPISYNPFIGSDGKNLYVLVQEKELAEHYQNIKCTYPAIQRLLPALSPDGNSWILLTIEIKE</sequence>
<feature type="chain" id="PRO_5040515915" evidence="1">
    <location>
        <begin position="19"/>
        <end position="382"/>
    </location>
</feature>
<dbReference type="SUPFAM" id="SSF50969">
    <property type="entry name" value="YVTN repeat-like/Quinoprotein amine dehydrogenase"/>
    <property type="match status" value="1"/>
</dbReference>
<dbReference type="Proteomes" id="UP000195975">
    <property type="component" value="Unassembled WGS sequence"/>
</dbReference>
<accession>A0A9Q5SP56</accession>
<reference evidence="3" key="1">
    <citation type="submission" date="2017-04" db="EMBL/GenBank/DDBJ databases">
        <title>Function of individual gut microbiota members based on whole genome sequencing of pure cultures obtained from chicken caecum.</title>
        <authorList>
            <person name="Medvecky M."/>
            <person name="Cejkova D."/>
            <person name="Polansky O."/>
            <person name="Karasova D."/>
            <person name="Kubasova T."/>
            <person name="Cizek A."/>
            <person name="Rychlik I."/>
        </authorList>
    </citation>
    <scope>NUCLEOTIDE SEQUENCE [LARGE SCALE GENOMIC DNA]</scope>
    <source>
        <strain evidence="3">An42</strain>
    </source>
</reference>
<keyword evidence="1" id="KW-0732">Signal</keyword>
<name>A0A9Q5SP56_9BACT</name>
<evidence type="ECO:0000313" key="3">
    <source>
        <dbReference type="Proteomes" id="UP000195975"/>
    </source>
</evidence>
<feature type="signal peptide" evidence="1">
    <location>
        <begin position="1"/>
        <end position="18"/>
    </location>
</feature>
<organism evidence="2 3">
    <name type="scientific">Parabacteroides johnsonii</name>
    <dbReference type="NCBI Taxonomy" id="387661"/>
    <lineage>
        <taxon>Bacteria</taxon>
        <taxon>Pseudomonadati</taxon>
        <taxon>Bacteroidota</taxon>
        <taxon>Bacteroidia</taxon>
        <taxon>Bacteroidales</taxon>
        <taxon>Tannerellaceae</taxon>
        <taxon>Parabacteroides</taxon>
    </lineage>
</organism>
<protein>
    <submittedName>
        <fullName evidence="2">6-bladed beta-propeller</fullName>
    </submittedName>
</protein>